<sequence>MFNKITLTAASAICAAVMTVSAGTGSAEARNRGWETGAAAAGGFVAGAIIGSAASQPRYYAPPPPPPVYYAPRRPAPVYYGYRPAPWTPAWYEYCSARYRSFNPRTGYFVTYSGQPRFCQ</sequence>
<gene>
    <name evidence="8" type="ORF">SAMN05444272_0505</name>
</gene>
<keyword evidence="7" id="KW-0732">Signal</keyword>
<keyword evidence="4" id="KW-1003">Cell membrane</keyword>
<evidence type="ECO:0000256" key="5">
    <source>
        <dbReference type="ARBA" id="ARBA00022734"/>
    </source>
</evidence>
<evidence type="ECO:0000256" key="3">
    <source>
        <dbReference type="ARBA" id="ARBA00020552"/>
    </source>
</evidence>
<dbReference type="OrthoDB" id="7889197at2"/>
<comment type="similarity">
    <text evidence="2">Belongs to the BA14k family.</text>
</comment>
<organism evidence="8 9">
    <name type="scientific">Roseibium suaedae</name>
    <dbReference type="NCBI Taxonomy" id="735517"/>
    <lineage>
        <taxon>Bacteria</taxon>
        <taxon>Pseudomonadati</taxon>
        <taxon>Pseudomonadota</taxon>
        <taxon>Alphaproteobacteria</taxon>
        <taxon>Hyphomicrobiales</taxon>
        <taxon>Stappiaceae</taxon>
        <taxon>Roseibium</taxon>
    </lineage>
</organism>
<evidence type="ECO:0000313" key="9">
    <source>
        <dbReference type="Proteomes" id="UP000186002"/>
    </source>
</evidence>
<dbReference type="Pfam" id="PF07886">
    <property type="entry name" value="BA14K"/>
    <property type="match status" value="1"/>
</dbReference>
<proteinExistence type="inferred from homology"/>
<dbReference type="AlphaFoldDB" id="A0A1M7ADC0"/>
<evidence type="ECO:0000313" key="8">
    <source>
        <dbReference type="EMBL" id="SHL40539.1"/>
    </source>
</evidence>
<dbReference type="GO" id="GO:0016020">
    <property type="term" value="C:membrane"/>
    <property type="evidence" value="ECO:0007669"/>
    <property type="project" value="UniProtKB-SubCell"/>
</dbReference>
<evidence type="ECO:0000256" key="1">
    <source>
        <dbReference type="ARBA" id="ARBA00004167"/>
    </source>
</evidence>
<comment type="function">
    <text evidence="6">Has immunoglobulin-binding and hemagglutination properties, and can bind to mannose. Essential for virulence. May be involved in LPS biosynthesis or polysaccharide transport.</text>
</comment>
<dbReference type="InterPro" id="IPR012413">
    <property type="entry name" value="BA14K"/>
</dbReference>
<evidence type="ECO:0000256" key="7">
    <source>
        <dbReference type="SAM" id="SignalP"/>
    </source>
</evidence>
<dbReference type="STRING" id="735517.SAMN05444272_0505"/>
<dbReference type="GO" id="GO:0030246">
    <property type="term" value="F:carbohydrate binding"/>
    <property type="evidence" value="ECO:0007669"/>
    <property type="project" value="UniProtKB-KW"/>
</dbReference>
<name>A0A1M7ADC0_9HYPH</name>
<feature type="signal peptide" evidence="7">
    <location>
        <begin position="1"/>
        <end position="22"/>
    </location>
</feature>
<protein>
    <recommendedName>
        <fullName evidence="3">Lectin-like protein BA14k</fullName>
    </recommendedName>
</protein>
<keyword evidence="5" id="KW-0430">Lectin</keyword>
<dbReference type="RefSeq" id="WP_073008381.1">
    <property type="nucleotide sequence ID" value="NZ_FRBW01000001.1"/>
</dbReference>
<keyword evidence="9" id="KW-1185">Reference proteome</keyword>
<dbReference type="Proteomes" id="UP000186002">
    <property type="component" value="Unassembled WGS sequence"/>
</dbReference>
<accession>A0A1M7ADC0</accession>
<feature type="chain" id="PRO_5012568007" description="Lectin-like protein BA14k" evidence="7">
    <location>
        <begin position="23"/>
        <end position="120"/>
    </location>
</feature>
<evidence type="ECO:0000256" key="4">
    <source>
        <dbReference type="ARBA" id="ARBA00022475"/>
    </source>
</evidence>
<reference evidence="8 9" key="1">
    <citation type="submission" date="2016-11" db="EMBL/GenBank/DDBJ databases">
        <authorList>
            <person name="Jaros S."/>
            <person name="Januszkiewicz K."/>
            <person name="Wedrychowicz H."/>
        </authorList>
    </citation>
    <scope>NUCLEOTIDE SEQUENCE [LARGE SCALE GENOMIC DNA]</scope>
    <source>
        <strain evidence="8 9">DSM 22153</strain>
    </source>
</reference>
<evidence type="ECO:0000256" key="2">
    <source>
        <dbReference type="ARBA" id="ARBA00010270"/>
    </source>
</evidence>
<evidence type="ECO:0000256" key="6">
    <source>
        <dbReference type="ARBA" id="ARBA00025321"/>
    </source>
</evidence>
<comment type="subcellular location">
    <subcellularLocation>
        <location evidence="1">Membrane</location>
        <topology evidence="1">Single-pass membrane protein</topology>
    </subcellularLocation>
</comment>
<dbReference type="EMBL" id="FRBW01000001">
    <property type="protein sequence ID" value="SHL40539.1"/>
    <property type="molecule type" value="Genomic_DNA"/>
</dbReference>
<keyword evidence="4" id="KW-0472">Membrane</keyword>